<organism evidence="2 3">
    <name type="scientific">Hymenoscyphus fraxineus</name>
    <dbReference type="NCBI Taxonomy" id="746836"/>
    <lineage>
        <taxon>Eukaryota</taxon>
        <taxon>Fungi</taxon>
        <taxon>Dikarya</taxon>
        <taxon>Ascomycota</taxon>
        <taxon>Pezizomycotina</taxon>
        <taxon>Leotiomycetes</taxon>
        <taxon>Helotiales</taxon>
        <taxon>Helotiaceae</taxon>
        <taxon>Hymenoscyphus</taxon>
    </lineage>
</organism>
<dbReference type="InterPro" id="IPR038883">
    <property type="entry name" value="AN11006-like"/>
</dbReference>
<comment type="caution">
    <text evidence="2">The sequence shown here is derived from an EMBL/GenBank/DDBJ whole genome shotgun (WGS) entry which is preliminary data.</text>
</comment>
<name>A0A9N9L9R1_9HELO</name>
<accession>A0A9N9L9R1</accession>
<dbReference type="PANTHER" id="PTHR42085:SF8">
    <property type="entry name" value="F-BOX DOMAIN-CONTAINING PROTEIN"/>
    <property type="match status" value="1"/>
</dbReference>
<dbReference type="Proteomes" id="UP000696280">
    <property type="component" value="Unassembled WGS sequence"/>
</dbReference>
<proteinExistence type="predicted"/>
<sequence length="321" mass="37055">MARHTRSSIKSKESNDDIAPKQKSPAKKQRRARYKGRVKYDLPKKKKKQYCTALDVFKVKKRGADGKTRMIPVAKEDGIHSEQWALSIVPQPESRLLSLPLELRRKIYISILNCPHPDWAVEPRKRRHFYVNTRSRCPPGQKCEVIKDHNTLSLLSKQIYLDVVGSSLFYQVTPFTFRSPYMMDSFLNNINPIHRTALSKLRVDIRLRSSFGQYPAIPTALFRSLSSLAGLTHLKIAIRIDADLCDPPMKLGLRTKYVVKKEVQEKWRAAKWHLLGGLGALSKFEVMVWASISRRTMTPHGWRWSYEGGWLDIDKSIWALS</sequence>
<gene>
    <name evidence="2" type="ORF">HYFRA_00001448</name>
</gene>
<dbReference type="EMBL" id="CAJVRL010000092">
    <property type="protein sequence ID" value="CAG8959547.1"/>
    <property type="molecule type" value="Genomic_DNA"/>
</dbReference>
<evidence type="ECO:0000256" key="1">
    <source>
        <dbReference type="SAM" id="MobiDB-lite"/>
    </source>
</evidence>
<protein>
    <submittedName>
        <fullName evidence="2">Uncharacterized protein</fullName>
    </submittedName>
</protein>
<dbReference type="AlphaFoldDB" id="A0A9N9L9R1"/>
<evidence type="ECO:0000313" key="3">
    <source>
        <dbReference type="Proteomes" id="UP000696280"/>
    </source>
</evidence>
<feature type="compositionally biased region" description="Basic and acidic residues" evidence="1">
    <location>
        <begin position="10"/>
        <end position="20"/>
    </location>
</feature>
<reference evidence="2" key="1">
    <citation type="submission" date="2021-07" db="EMBL/GenBank/DDBJ databases">
        <authorList>
            <person name="Durling M."/>
        </authorList>
    </citation>
    <scope>NUCLEOTIDE SEQUENCE</scope>
</reference>
<keyword evidence="3" id="KW-1185">Reference proteome</keyword>
<feature type="compositionally biased region" description="Basic residues" evidence="1">
    <location>
        <begin position="24"/>
        <end position="37"/>
    </location>
</feature>
<dbReference type="PANTHER" id="PTHR42085">
    <property type="entry name" value="F-BOX DOMAIN-CONTAINING PROTEIN"/>
    <property type="match status" value="1"/>
</dbReference>
<feature type="region of interest" description="Disordered" evidence="1">
    <location>
        <begin position="1"/>
        <end position="39"/>
    </location>
</feature>
<dbReference type="OrthoDB" id="5413827at2759"/>
<evidence type="ECO:0000313" key="2">
    <source>
        <dbReference type="EMBL" id="CAG8959547.1"/>
    </source>
</evidence>